<evidence type="ECO:0000313" key="2">
    <source>
        <dbReference type="Proteomes" id="UP000272942"/>
    </source>
</evidence>
<gene>
    <name evidence="1" type="ORF">ECPE_LOCUS7021</name>
</gene>
<evidence type="ECO:0000313" key="1">
    <source>
        <dbReference type="EMBL" id="VDP79956.1"/>
    </source>
</evidence>
<proteinExistence type="predicted"/>
<protein>
    <submittedName>
        <fullName evidence="1 3">Uncharacterized protein</fullName>
    </submittedName>
</protein>
<sequence>MLADLITVRPMGPDFPASRDVVDDFFTQHQTIVTTSSPPPEPEWAQKPNMDFGEVEVRITQFMVLICKLPNGSTPRICSAV</sequence>
<dbReference type="WBParaSite" id="ECPE_0000703501-mRNA-1">
    <property type="protein sequence ID" value="ECPE_0000703501-mRNA-1"/>
    <property type="gene ID" value="ECPE_0000703501"/>
</dbReference>
<dbReference type="Proteomes" id="UP000272942">
    <property type="component" value="Unassembled WGS sequence"/>
</dbReference>
<organism evidence="3">
    <name type="scientific">Echinostoma caproni</name>
    <dbReference type="NCBI Taxonomy" id="27848"/>
    <lineage>
        <taxon>Eukaryota</taxon>
        <taxon>Metazoa</taxon>
        <taxon>Spiralia</taxon>
        <taxon>Lophotrochozoa</taxon>
        <taxon>Platyhelminthes</taxon>
        <taxon>Trematoda</taxon>
        <taxon>Digenea</taxon>
        <taxon>Plagiorchiida</taxon>
        <taxon>Echinostomata</taxon>
        <taxon>Echinostomatoidea</taxon>
        <taxon>Echinostomatidae</taxon>
        <taxon>Echinostoma</taxon>
    </lineage>
</organism>
<name>A0A183AJ86_9TREM</name>
<reference evidence="1 2" key="2">
    <citation type="submission" date="2018-11" db="EMBL/GenBank/DDBJ databases">
        <authorList>
            <consortium name="Pathogen Informatics"/>
        </authorList>
    </citation>
    <scope>NUCLEOTIDE SEQUENCE [LARGE SCALE GENOMIC DNA]</scope>
    <source>
        <strain evidence="1 2">Egypt</strain>
    </source>
</reference>
<keyword evidence="2" id="KW-1185">Reference proteome</keyword>
<dbReference type="AlphaFoldDB" id="A0A183AJ86"/>
<dbReference type="EMBL" id="UZAN01044067">
    <property type="protein sequence ID" value="VDP79956.1"/>
    <property type="molecule type" value="Genomic_DNA"/>
</dbReference>
<evidence type="ECO:0000313" key="3">
    <source>
        <dbReference type="WBParaSite" id="ECPE_0000703501-mRNA-1"/>
    </source>
</evidence>
<accession>A0A183AJ86</accession>
<reference evidence="3" key="1">
    <citation type="submission" date="2016-06" db="UniProtKB">
        <authorList>
            <consortium name="WormBaseParasite"/>
        </authorList>
    </citation>
    <scope>IDENTIFICATION</scope>
</reference>